<keyword evidence="2" id="KW-1185">Reference proteome</keyword>
<dbReference type="Proteomes" id="UP000256220">
    <property type="component" value="Unassembled WGS sequence"/>
</dbReference>
<evidence type="ECO:0000313" key="1">
    <source>
        <dbReference type="EMBL" id="KFU75341.1"/>
    </source>
</evidence>
<organism evidence="1 2">
    <name type="scientific">Amycolatopsis lurida NRRL 2430</name>
    <dbReference type="NCBI Taxonomy" id="1460371"/>
    <lineage>
        <taxon>Bacteria</taxon>
        <taxon>Bacillati</taxon>
        <taxon>Actinomycetota</taxon>
        <taxon>Actinomycetes</taxon>
        <taxon>Pseudonocardiales</taxon>
        <taxon>Pseudonocardiaceae</taxon>
        <taxon>Amycolatopsis</taxon>
    </lineage>
</organism>
<name>A0A2P2FF42_AMYLU</name>
<protein>
    <submittedName>
        <fullName evidence="1">Uncharacterized protein</fullName>
    </submittedName>
</protein>
<reference evidence="1 2" key="1">
    <citation type="journal article" date="2014" name="Genome Announc.">
        <title>Draft Genome Sequence of Amycolatopsis lurida NRRL 2430, Producer of the Glycopeptide Family Antibiotic Ristocetin.</title>
        <authorList>
            <person name="Kwun M.J."/>
            <person name="Hong H.J."/>
        </authorList>
    </citation>
    <scope>NUCLEOTIDE SEQUENCE [LARGE SCALE GENOMIC DNA]</scope>
    <source>
        <strain evidence="1 2">NRRL 2430</strain>
    </source>
</reference>
<gene>
    <name evidence="1" type="ORF">BB31_42025</name>
</gene>
<dbReference type="AlphaFoldDB" id="A0A2P2FF42"/>
<evidence type="ECO:0000313" key="2">
    <source>
        <dbReference type="Proteomes" id="UP000256220"/>
    </source>
</evidence>
<comment type="caution">
    <text evidence="1">The sequence shown here is derived from an EMBL/GenBank/DDBJ whole genome shotgun (WGS) entry which is preliminary data.</text>
</comment>
<accession>A0A2P2FF42</accession>
<dbReference type="EMBL" id="JFBM01000075">
    <property type="protein sequence ID" value="KFU75341.1"/>
    <property type="molecule type" value="Genomic_DNA"/>
</dbReference>
<proteinExistence type="predicted"/>
<sequence length="80" mass="8237">MAATARWSPVMVVAYVLLIAATVAPSTRWGSTSPTGNATAAIAPRPASLACKLARWKLTISASSREYTPAAYAAATSPTL</sequence>